<proteinExistence type="predicted"/>
<keyword evidence="1" id="KW-1133">Transmembrane helix</keyword>
<reference evidence="2 3" key="1">
    <citation type="submission" date="2017-06" db="EMBL/GenBank/DDBJ databases">
        <authorList>
            <person name="Kim H.J."/>
            <person name="Triplett B.A."/>
        </authorList>
    </citation>
    <scope>NUCLEOTIDE SEQUENCE [LARGE SCALE GENOMIC DNA]</scope>
    <source>
        <strain evidence="2 3">DSM 22179</strain>
    </source>
</reference>
<protein>
    <submittedName>
        <fullName evidence="2">Uncharacterized protein</fullName>
    </submittedName>
</protein>
<accession>A0A212THR0</accession>
<evidence type="ECO:0000256" key="1">
    <source>
        <dbReference type="SAM" id="Phobius"/>
    </source>
</evidence>
<keyword evidence="1" id="KW-0812">Transmembrane</keyword>
<dbReference type="AlphaFoldDB" id="A0A212THR0"/>
<dbReference type="EMBL" id="FYEZ01000001">
    <property type="protein sequence ID" value="SNC65523.1"/>
    <property type="molecule type" value="Genomic_DNA"/>
</dbReference>
<dbReference type="Proteomes" id="UP000198122">
    <property type="component" value="Unassembled WGS sequence"/>
</dbReference>
<evidence type="ECO:0000313" key="3">
    <source>
        <dbReference type="Proteomes" id="UP000198122"/>
    </source>
</evidence>
<dbReference type="RefSeq" id="WP_088818200.1">
    <property type="nucleotide sequence ID" value="NZ_FYEZ01000001.1"/>
</dbReference>
<organism evidence="2 3">
    <name type="scientific">Kytococcus aerolatus</name>
    <dbReference type="NCBI Taxonomy" id="592308"/>
    <lineage>
        <taxon>Bacteria</taxon>
        <taxon>Bacillati</taxon>
        <taxon>Actinomycetota</taxon>
        <taxon>Actinomycetes</taxon>
        <taxon>Micrococcales</taxon>
        <taxon>Kytococcaceae</taxon>
        <taxon>Kytococcus</taxon>
    </lineage>
</organism>
<name>A0A212THR0_9MICO</name>
<keyword evidence="3" id="KW-1185">Reference proteome</keyword>
<keyword evidence="1" id="KW-0472">Membrane</keyword>
<gene>
    <name evidence="2" type="ORF">SAMN05445756_1351</name>
</gene>
<feature type="transmembrane region" description="Helical" evidence="1">
    <location>
        <begin position="71"/>
        <end position="89"/>
    </location>
</feature>
<evidence type="ECO:0000313" key="2">
    <source>
        <dbReference type="EMBL" id="SNC65523.1"/>
    </source>
</evidence>
<sequence length="100" mass="10730">MKAWLGTVVALGVLAVGMILTTSAPWLALLPVLSFGLVMAWVQHTTGSDHYPWGVALGLVAYLAAEATGGRFFLATVLLLTVMAVVHTRRMRQERVGARP</sequence>